<accession>K1RG03</accession>
<dbReference type="GO" id="GO:0005634">
    <property type="term" value="C:nucleus"/>
    <property type="evidence" value="ECO:0007669"/>
    <property type="project" value="TreeGrafter"/>
</dbReference>
<feature type="compositionally biased region" description="Basic and acidic residues" evidence="3">
    <location>
        <begin position="276"/>
        <end position="309"/>
    </location>
</feature>
<feature type="compositionally biased region" description="Basic and acidic residues" evidence="3">
    <location>
        <begin position="254"/>
        <end position="264"/>
    </location>
</feature>
<feature type="compositionally biased region" description="Pro residues" evidence="3">
    <location>
        <begin position="613"/>
        <end position="630"/>
    </location>
</feature>
<feature type="region of interest" description="Disordered" evidence="3">
    <location>
        <begin position="593"/>
        <end position="633"/>
    </location>
</feature>
<feature type="compositionally biased region" description="Basic and acidic residues" evidence="3">
    <location>
        <begin position="91"/>
        <end position="122"/>
    </location>
</feature>
<feature type="region of interest" description="Disordered" evidence="3">
    <location>
        <begin position="224"/>
        <end position="343"/>
    </location>
</feature>
<name>K1RG03_MAGGI</name>
<dbReference type="GO" id="GO:0017148">
    <property type="term" value="P:negative regulation of translation"/>
    <property type="evidence" value="ECO:0007669"/>
    <property type="project" value="TreeGrafter"/>
</dbReference>
<reference evidence="4" key="1">
    <citation type="journal article" date="2012" name="Nature">
        <title>The oyster genome reveals stress adaptation and complexity of shell formation.</title>
        <authorList>
            <person name="Zhang G."/>
            <person name="Fang X."/>
            <person name="Guo X."/>
            <person name="Li L."/>
            <person name="Luo R."/>
            <person name="Xu F."/>
            <person name="Yang P."/>
            <person name="Zhang L."/>
            <person name="Wang X."/>
            <person name="Qi H."/>
            <person name="Xiong Z."/>
            <person name="Que H."/>
            <person name="Xie Y."/>
            <person name="Holland P.W."/>
            <person name="Paps J."/>
            <person name="Zhu Y."/>
            <person name="Wu F."/>
            <person name="Chen Y."/>
            <person name="Wang J."/>
            <person name="Peng C."/>
            <person name="Meng J."/>
            <person name="Yang L."/>
            <person name="Liu J."/>
            <person name="Wen B."/>
            <person name="Zhang N."/>
            <person name="Huang Z."/>
            <person name="Zhu Q."/>
            <person name="Feng Y."/>
            <person name="Mount A."/>
            <person name="Hedgecock D."/>
            <person name="Xu Z."/>
            <person name="Liu Y."/>
            <person name="Domazet-Loso T."/>
            <person name="Du Y."/>
            <person name="Sun X."/>
            <person name="Zhang S."/>
            <person name="Liu B."/>
            <person name="Cheng P."/>
            <person name="Jiang X."/>
            <person name="Li J."/>
            <person name="Fan D."/>
            <person name="Wang W."/>
            <person name="Fu W."/>
            <person name="Wang T."/>
            <person name="Wang B."/>
            <person name="Zhang J."/>
            <person name="Peng Z."/>
            <person name="Li Y."/>
            <person name="Li N."/>
            <person name="Wang J."/>
            <person name="Chen M."/>
            <person name="He Y."/>
            <person name="Tan F."/>
            <person name="Song X."/>
            <person name="Zheng Q."/>
            <person name="Huang R."/>
            <person name="Yang H."/>
            <person name="Du X."/>
            <person name="Chen L."/>
            <person name="Yang M."/>
            <person name="Gaffney P.M."/>
            <person name="Wang S."/>
            <person name="Luo L."/>
            <person name="She Z."/>
            <person name="Ming Y."/>
            <person name="Huang W."/>
            <person name="Zhang S."/>
            <person name="Huang B."/>
            <person name="Zhang Y."/>
            <person name="Qu T."/>
            <person name="Ni P."/>
            <person name="Miao G."/>
            <person name="Wang J."/>
            <person name="Wang Q."/>
            <person name="Steinberg C.E."/>
            <person name="Wang H."/>
            <person name="Li N."/>
            <person name="Qian L."/>
            <person name="Zhang G."/>
            <person name="Li Y."/>
            <person name="Yang H."/>
            <person name="Liu X."/>
            <person name="Wang J."/>
            <person name="Yin Y."/>
            <person name="Wang J."/>
        </authorList>
    </citation>
    <scope>NUCLEOTIDE SEQUENCE [LARGE SCALE GENOMIC DNA]</scope>
    <source>
        <strain evidence="4">05x7-T-G4-1.051#20</strain>
    </source>
</reference>
<sequence>MEVDRGINSDDNGRDTPKEGYELPTRIDTPGPIPKYMYSRDKLMDLSTCRLAKERPPCLSKDHCSAEGIWEPERWFRSFDTSRGNSPLMVGDKKRPPDLDRDYINRRRPSDPKERLKDDKDGIVLSPQRRSFGTGCHVSNHVPLGRQISIPGQENGENRERNPRRIGSGRIQIDRDREREPAHQERDFRAIRDRFDREDRRFDNRDNRNYGRREFEDRNYRERGHYNNNRNRRDSYRNRNEEEPEWFTEGPTSQHDRIELHGFEQRSNSTPDKEDENWRQAERQESRQEIKKGTPHKEEDEETNHRRESVANVTDRNGSLETNEPSSPEESNNSDSINVQSPRHNNLFDFNEFFKLENLPGLHEGASPSTDFTGLQSRFSKWFSNSSRDNSRRSSINEDFGYLNDLLSGSKSPVVPSPPPPSANSFSHQSVFSTSANSTFQDKPQQLSYDFSSVQKNTIGPMLNALFQNSSHDRSHRSSTSSMTAQDAEAQLKALLFGRKGSTPSSSGTGSPAVASPLHMPGRFKTVAELEADMAPNNNRTYTPPGAPIQHPLVTQPAQQKASKPPPPAQSPKEQQDDLAAFNKLLSLMQAGAAAAAQRNPEQRTMSPIFLSQPPPSSNNVPPPGQPPLTPGSVAQNEFLQALLRNKEQQLQIRQHTLNHMRGSVHLNNQSTPIAQQAQNFQQTPPSGGGPPPPRHPDNSETLANFIKQNPTIITKPSTPTPPPQQPPPPMPPVPAVHSPLAPHPGQAAVIGLMQNTPSPRAASPQLIQQALLAQPGSPRVPSPIMFSQQPPMHLSAPSPIHPSQIAGKSSPVSMQAATNLSSTGTATIRPPLVPRVPSPQELIAHTQAIMQTALLKKQLEDQKERFIKKQQERGKSPNPTTPQGKVAAPPGQQQPSPASPRLVPSGPLPASSLPQPLTPQSTPSAQSMPGVNMNSFPQQNQAQLKMMSPQISNPNMVKPDLQTPPQRPIVGSGTTPISSASVDLSKVLQQRHVISPNPMTRPSMGTPQGLPMGIPITGRLPLQPPVSVGHNPLLMQQVMQGNLSQTTVRVNTLNQMGHLNQMAMQAQHQRIVDPRLQGIRGVYTPPVSGVAPRGMGGSPLMNRTLTPGKQVLNGPISPNSGKGNEPNLMKWFGTDVLKTSLPHMPPIPTQGQRVMTVDEIERHTQAVSN</sequence>
<feature type="region of interest" description="Disordered" evidence="3">
    <location>
        <begin position="680"/>
        <end position="743"/>
    </location>
</feature>
<keyword evidence="2" id="KW-0963">Cytoplasm</keyword>
<gene>
    <name evidence="4" type="ORF">CGI_10013643</name>
</gene>
<feature type="compositionally biased region" description="Polar residues" evidence="3">
    <location>
        <begin position="913"/>
        <end position="956"/>
    </location>
</feature>
<evidence type="ECO:0000313" key="4">
    <source>
        <dbReference type="EMBL" id="EKC33016.1"/>
    </source>
</evidence>
<feature type="compositionally biased region" description="Basic and acidic residues" evidence="3">
    <location>
        <begin position="1"/>
        <end position="21"/>
    </location>
</feature>
<dbReference type="Pfam" id="PF10477">
    <property type="entry name" value="EIF4E-T"/>
    <property type="match status" value="1"/>
</dbReference>
<feature type="compositionally biased region" description="Polar residues" evidence="3">
    <location>
        <begin position="700"/>
        <end position="710"/>
    </location>
</feature>
<dbReference type="PANTHER" id="PTHR12269">
    <property type="entry name" value="EUKARYOTIC TRANSLATION INITIATION FACTOR 4E TRANSPORTER"/>
    <property type="match status" value="1"/>
</dbReference>
<feature type="region of interest" description="Disordered" evidence="3">
    <location>
        <begin position="499"/>
        <end position="520"/>
    </location>
</feature>
<dbReference type="GO" id="GO:0003743">
    <property type="term" value="F:translation initiation factor activity"/>
    <property type="evidence" value="ECO:0007669"/>
    <property type="project" value="UniProtKB-KW"/>
</dbReference>
<dbReference type="InParanoid" id="K1RG03"/>
<dbReference type="InterPro" id="IPR018862">
    <property type="entry name" value="eIF4E-T"/>
</dbReference>
<feature type="compositionally biased region" description="Basic and acidic residues" evidence="3">
    <location>
        <begin position="172"/>
        <end position="187"/>
    </location>
</feature>
<dbReference type="AlphaFoldDB" id="K1RG03"/>
<evidence type="ECO:0000256" key="1">
    <source>
        <dbReference type="ARBA" id="ARBA00004496"/>
    </source>
</evidence>
<feature type="compositionally biased region" description="Low complexity" evidence="3">
    <location>
        <begin position="501"/>
        <end position="517"/>
    </location>
</feature>
<feature type="region of interest" description="Disordered" evidence="3">
    <location>
        <begin position="536"/>
        <end position="575"/>
    </location>
</feature>
<dbReference type="PANTHER" id="PTHR12269:SF1">
    <property type="entry name" value="EUKARYOTIC TRANSLATION INITIATION FACTOR 4E TRANSPORTER"/>
    <property type="match status" value="1"/>
</dbReference>
<protein>
    <submittedName>
        <fullName evidence="4">Eukaryotic translation initiation factor 4E transporter</fullName>
    </submittedName>
</protein>
<proteinExistence type="predicted"/>
<organism evidence="4">
    <name type="scientific">Magallana gigas</name>
    <name type="common">Pacific oyster</name>
    <name type="synonym">Crassostrea gigas</name>
    <dbReference type="NCBI Taxonomy" id="29159"/>
    <lineage>
        <taxon>Eukaryota</taxon>
        <taxon>Metazoa</taxon>
        <taxon>Spiralia</taxon>
        <taxon>Lophotrochozoa</taxon>
        <taxon>Mollusca</taxon>
        <taxon>Bivalvia</taxon>
        <taxon>Autobranchia</taxon>
        <taxon>Pteriomorphia</taxon>
        <taxon>Ostreida</taxon>
        <taxon>Ostreoidea</taxon>
        <taxon>Ostreidae</taxon>
        <taxon>Magallana</taxon>
    </lineage>
</organism>
<dbReference type="EMBL" id="JH816117">
    <property type="protein sequence ID" value="EKC33016.1"/>
    <property type="molecule type" value="Genomic_DNA"/>
</dbReference>
<evidence type="ECO:0000256" key="3">
    <source>
        <dbReference type="SAM" id="MobiDB-lite"/>
    </source>
</evidence>
<evidence type="ECO:0000256" key="2">
    <source>
        <dbReference type="ARBA" id="ARBA00022490"/>
    </source>
</evidence>
<feature type="region of interest" description="Disordered" evidence="3">
    <location>
        <begin position="869"/>
        <end position="978"/>
    </location>
</feature>
<dbReference type="GO" id="GO:0036464">
    <property type="term" value="C:cytoplasmic ribonucleoprotein granule"/>
    <property type="evidence" value="ECO:0007669"/>
    <property type="project" value="UniProtKB-ARBA"/>
</dbReference>
<dbReference type="GO" id="GO:0003729">
    <property type="term" value="F:mRNA binding"/>
    <property type="evidence" value="ECO:0007669"/>
    <property type="project" value="TreeGrafter"/>
</dbReference>
<feature type="compositionally biased region" description="Pro residues" evidence="3">
    <location>
        <begin position="719"/>
        <end position="735"/>
    </location>
</feature>
<keyword evidence="4" id="KW-0396">Initiation factor</keyword>
<feature type="compositionally biased region" description="Low complexity" evidence="3">
    <location>
        <begin position="319"/>
        <end position="338"/>
    </location>
</feature>
<feature type="region of interest" description="Disordered" evidence="3">
    <location>
        <begin position="80"/>
        <end position="187"/>
    </location>
</feature>
<feature type="compositionally biased region" description="Basic and acidic residues" evidence="3">
    <location>
        <begin position="224"/>
        <end position="241"/>
    </location>
</feature>
<comment type="subcellular location">
    <subcellularLocation>
        <location evidence="1">Cytoplasm</location>
    </subcellularLocation>
</comment>
<keyword evidence="4" id="KW-0648">Protein biosynthesis</keyword>
<dbReference type="HOGENOM" id="CLU_256375_0_0_1"/>
<feature type="region of interest" description="Disordered" evidence="3">
    <location>
        <begin position="1"/>
        <end position="35"/>
    </location>
</feature>
<feature type="compositionally biased region" description="Low complexity" evidence="3">
    <location>
        <begin position="888"/>
        <end position="901"/>
    </location>
</feature>